<proteinExistence type="predicted"/>
<dbReference type="EMBL" id="UFZQ01000001">
    <property type="protein sequence ID" value="STE88710.1"/>
    <property type="molecule type" value="Genomic_DNA"/>
</dbReference>
<protein>
    <submittedName>
        <fullName evidence="2">Uncharacterized protein</fullName>
    </submittedName>
</protein>
<evidence type="ECO:0000313" key="3">
    <source>
        <dbReference type="Proteomes" id="UP000255460"/>
    </source>
</evidence>
<sequence length="53" mass="5690">MTISGIEQGGSEAKHGGAQTEVASHRESGKADVDAIKEREDKQHEQKDDQAAK</sequence>
<evidence type="ECO:0000256" key="1">
    <source>
        <dbReference type="SAM" id="MobiDB-lite"/>
    </source>
</evidence>
<name>A0A376L377_ECOLX</name>
<gene>
    <name evidence="2" type="ORF">NCTC10418_06424</name>
</gene>
<reference evidence="2 3" key="1">
    <citation type="submission" date="2018-06" db="EMBL/GenBank/DDBJ databases">
        <authorList>
            <consortium name="Pathogen Informatics"/>
            <person name="Doyle S."/>
        </authorList>
    </citation>
    <scope>NUCLEOTIDE SEQUENCE [LARGE SCALE GENOMIC DNA]</scope>
    <source>
        <strain evidence="2 3">NCTC10418</strain>
    </source>
</reference>
<dbReference type="Proteomes" id="UP000255460">
    <property type="component" value="Unassembled WGS sequence"/>
</dbReference>
<feature type="region of interest" description="Disordered" evidence="1">
    <location>
        <begin position="1"/>
        <end position="53"/>
    </location>
</feature>
<accession>A0A376L377</accession>
<organism evidence="2 3">
    <name type="scientific">Escherichia coli</name>
    <dbReference type="NCBI Taxonomy" id="562"/>
    <lineage>
        <taxon>Bacteria</taxon>
        <taxon>Pseudomonadati</taxon>
        <taxon>Pseudomonadota</taxon>
        <taxon>Gammaproteobacteria</taxon>
        <taxon>Enterobacterales</taxon>
        <taxon>Enterobacteriaceae</taxon>
        <taxon>Escherichia</taxon>
    </lineage>
</organism>
<dbReference type="AlphaFoldDB" id="A0A376L377"/>
<feature type="compositionally biased region" description="Basic and acidic residues" evidence="1">
    <location>
        <begin position="23"/>
        <end position="53"/>
    </location>
</feature>
<evidence type="ECO:0000313" key="2">
    <source>
        <dbReference type="EMBL" id="STE88710.1"/>
    </source>
</evidence>